<organism evidence="2 3">
    <name type="scientific">Thalassococcus halodurans</name>
    <dbReference type="NCBI Taxonomy" id="373675"/>
    <lineage>
        <taxon>Bacteria</taxon>
        <taxon>Pseudomonadati</taxon>
        <taxon>Pseudomonadota</taxon>
        <taxon>Alphaproteobacteria</taxon>
        <taxon>Rhodobacterales</taxon>
        <taxon>Roseobacteraceae</taxon>
        <taxon>Thalassococcus</taxon>
    </lineage>
</organism>
<dbReference type="InterPro" id="IPR011008">
    <property type="entry name" value="Dimeric_a/b-barrel"/>
</dbReference>
<dbReference type="OrthoDB" id="9806380at2"/>
<sequence>MPAYIIARITVTDPDDYKEYAAQTVALAEAAGGKFLVKAGRQKIVEGSAPERHVIVEFPTLEQAEAWYNSDAYQAILPIALRSSERDIIIVEGL</sequence>
<evidence type="ECO:0000313" key="2">
    <source>
        <dbReference type="EMBL" id="SEG08880.1"/>
    </source>
</evidence>
<keyword evidence="3" id="KW-1185">Reference proteome</keyword>
<dbReference type="InterPro" id="IPR010753">
    <property type="entry name" value="DUF1330"/>
</dbReference>
<reference evidence="2 3" key="1">
    <citation type="submission" date="2016-10" db="EMBL/GenBank/DDBJ databases">
        <authorList>
            <person name="de Groot N.N."/>
        </authorList>
    </citation>
    <scope>NUCLEOTIDE SEQUENCE [LARGE SCALE GENOMIC DNA]</scope>
    <source>
        <strain evidence="2 3">DSM 26915</strain>
    </source>
</reference>
<name>A0A1H5XBQ8_9RHOB</name>
<dbReference type="Proteomes" id="UP000236752">
    <property type="component" value="Unassembled WGS sequence"/>
</dbReference>
<accession>A0A1H5XBQ8</accession>
<dbReference type="EMBL" id="FNUZ01000002">
    <property type="protein sequence ID" value="SEG08880.1"/>
    <property type="molecule type" value="Genomic_DNA"/>
</dbReference>
<dbReference type="AlphaFoldDB" id="A0A1H5XBQ8"/>
<evidence type="ECO:0000313" key="3">
    <source>
        <dbReference type="Proteomes" id="UP000236752"/>
    </source>
</evidence>
<protein>
    <submittedName>
        <fullName evidence="2">Uncharacterized conserved protein, DUF1330 family</fullName>
    </submittedName>
</protein>
<dbReference type="SUPFAM" id="SSF54909">
    <property type="entry name" value="Dimeric alpha+beta barrel"/>
    <property type="match status" value="1"/>
</dbReference>
<feature type="domain" description="DUF1330" evidence="1">
    <location>
        <begin position="2"/>
        <end position="94"/>
    </location>
</feature>
<dbReference type="PANTHER" id="PTHR41521">
    <property type="match status" value="1"/>
</dbReference>
<proteinExistence type="predicted"/>
<dbReference type="Pfam" id="PF07045">
    <property type="entry name" value="DUF1330"/>
    <property type="match status" value="1"/>
</dbReference>
<dbReference type="PANTHER" id="PTHR41521:SF4">
    <property type="entry name" value="BLR0684 PROTEIN"/>
    <property type="match status" value="1"/>
</dbReference>
<dbReference type="Gene3D" id="3.30.70.100">
    <property type="match status" value="1"/>
</dbReference>
<dbReference type="RefSeq" id="WP_103910095.1">
    <property type="nucleotide sequence ID" value="NZ_FNUZ01000002.1"/>
</dbReference>
<evidence type="ECO:0000259" key="1">
    <source>
        <dbReference type="Pfam" id="PF07045"/>
    </source>
</evidence>
<gene>
    <name evidence="2" type="ORF">SAMN04488045_1799</name>
</gene>